<reference evidence="2 3" key="1">
    <citation type="submission" date="2017-09" db="EMBL/GenBank/DDBJ databases">
        <title>Sphingomonas panjinensis sp.nov., isolated from oil-contaminated soil.</title>
        <authorList>
            <person name="Wang L."/>
            <person name="Chen L."/>
        </authorList>
    </citation>
    <scope>NUCLEOTIDE SEQUENCE [LARGE SCALE GENOMIC DNA]</scope>
    <source>
        <strain evidence="2 3">FW-11</strain>
    </source>
</reference>
<name>A0A2T5G1Y6_9SPHN</name>
<dbReference type="EMBL" id="NWBU01000004">
    <property type="protein sequence ID" value="PTQ13155.1"/>
    <property type="molecule type" value="Genomic_DNA"/>
</dbReference>
<gene>
    <name evidence="2" type="ORF">CLG96_03225</name>
</gene>
<feature type="region of interest" description="Disordered" evidence="1">
    <location>
        <begin position="1"/>
        <end position="22"/>
    </location>
</feature>
<evidence type="ECO:0000256" key="1">
    <source>
        <dbReference type="SAM" id="MobiDB-lite"/>
    </source>
</evidence>
<protein>
    <submittedName>
        <fullName evidence="2">Uncharacterized protein</fullName>
    </submittedName>
</protein>
<proteinExistence type="predicted"/>
<keyword evidence="3" id="KW-1185">Reference proteome</keyword>
<dbReference type="Proteomes" id="UP000244162">
    <property type="component" value="Unassembled WGS sequence"/>
</dbReference>
<evidence type="ECO:0000313" key="2">
    <source>
        <dbReference type="EMBL" id="PTQ13155.1"/>
    </source>
</evidence>
<accession>A0A2T5G1Y6</accession>
<dbReference type="AlphaFoldDB" id="A0A2T5G1Y6"/>
<feature type="compositionally biased region" description="Low complexity" evidence="1">
    <location>
        <begin position="7"/>
        <end position="22"/>
    </location>
</feature>
<evidence type="ECO:0000313" key="3">
    <source>
        <dbReference type="Proteomes" id="UP000244162"/>
    </source>
</evidence>
<organism evidence="2 3">
    <name type="scientific">Sphingomonas oleivorans</name>
    <dbReference type="NCBI Taxonomy" id="1735121"/>
    <lineage>
        <taxon>Bacteria</taxon>
        <taxon>Pseudomonadati</taxon>
        <taxon>Pseudomonadota</taxon>
        <taxon>Alphaproteobacteria</taxon>
        <taxon>Sphingomonadales</taxon>
        <taxon>Sphingomonadaceae</taxon>
        <taxon>Sphingomonas</taxon>
    </lineage>
</organism>
<sequence>MAIALSTGTTAQAEPAEATNAPAAIEAEQASPFAEATPISTRQLGMVTGQADLAQEIRAQNNSTVSRNVVSGNSVTGTINFDDQAFQNLNGLSVLNANTGNNVAINASMNVNVSLQP</sequence>
<comment type="caution">
    <text evidence="2">The sequence shown here is derived from an EMBL/GenBank/DDBJ whole genome shotgun (WGS) entry which is preliminary data.</text>
</comment>